<organism evidence="1 2">
    <name type="scientific">Tannerella sp. oral taxon BU063 isolate Cell 6/7/9</name>
    <dbReference type="NCBI Taxonomy" id="1411021"/>
    <lineage>
        <taxon>Bacteria</taxon>
        <taxon>Pseudomonadati</taxon>
        <taxon>Bacteroidota</taxon>
        <taxon>Bacteroidia</taxon>
        <taxon>Bacteroidales</taxon>
        <taxon>Tannerellaceae</taxon>
        <taxon>Tannerella</taxon>
    </lineage>
</organism>
<dbReference type="EMBL" id="AYYD01001231">
    <property type="protein sequence ID" value="ETK07948.1"/>
    <property type="molecule type" value="Genomic_DNA"/>
</dbReference>
<evidence type="ECO:0000313" key="1">
    <source>
        <dbReference type="EMBL" id="ETK07948.1"/>
    </source>
</evidence>
<reference evidence="1 2" key="1">
    <citation type="submission" date="2013-11" db="EMBL/GenBank/DDBJ databases">
        <title>Single cell genomics of uncultured Tannerella BU063 (oral taxon 286).</title>
        <authorList>
            <person name="Beall C.J."/>
            <person name="Campbell A.G."/>
            <person name="Griffen A.L."/>
            <person name="Podar M."/>
            <person name="Leys E.J."/>
        </authorList>
    </citation>
    <scope>NUCLEOTIDE SEQUENCE [LARGE SCALE GENOMIC DNA]</scope>
    <source>
        <strain evidence="1">Cell 6/7/9</strain>
    </source>
</reference>
<name>W2CLN4_9BACT</name>
<dbReference type="Proteomes" id="UP000018874">
    <property type="component" value="Unassembled WGS sequence"/>
</dbReference>
<keyword evidence="2" id="KW-1185">Reference proteome</keyword>
<evidence type="ECO:0000313" key="2">
    <source>
        <dbReference type="Proteomes" id="UP000018874"/>
    </source>
</evidence>
<gene>
    <name evidence="1" type="ORF">T231_14825</name>
</gene>
<sequence length="44" mass="5301">MFCKLLIYNYKLQNNSEITNLFRALFYPELAYRMGKEEGGMCMR</sequence>
<comment type="caution">
    <text evidence="1">The sequence shown here is derived from an EMBL/GenBank/DDBJ whole genome shotgun (WGS) entry which is preliminary data.</text>
</comment>
<accession>W2CLN4</accession>
<protein>
    <submittedName>
        <fullName evidence="1">Uncharacterized protein</fullName>
    </submittedName>
</protein>
<proteinExistence type="predicted"/>
<dbReference type="AlphaFoldDB" id="W2CLN4"/>